<dbReference type="SUPFAM" id="SSF50475">
    <property type="entry name" value="FMN-binding split barrel"/>
    <property type="match status" value="1"/>
</dbReference>
<dbReference type="PANTHER" id="PTHR40660:SF1">
    <property type="entry name" value="5'-PHOSPHATE OXIDASE PUTATIVE DOMAIN-CONTAINING PROTEIN-RELATED"/>
    <property type="match status" value="1"/>
</dbReference>
<dbReference type="PANTHER" id="PTHR40660">
    <property type="entry name" value="5'-PHOSPHATE OXIDASE PUTATIVE DOMAIN-CONTAINING PROTEIN-RELATED"/>
    <property type="match status" value="1"/>
</dbReference>
<reference evidence="1" key="2">
    <citation type="submission" date="2021-08" db="EMBL/GenBank/DDBJ databases">
        <authorList>
            <person name="Dalcin Martins P."/>
        </authorList>
    </citation>
    <scope>NUCLEOTIDE SEQUENCE</scope>
    <source>
        <strain evidence="1">MAG_39</strain>
    </source>
</reference>
<dbReference type="Gene3D" id="2.30.110.10">
    <property type="entry name" value="Electron Transport, Fmn-binding Protein, Chain A"/>
    <property type="match status" value="1"/>
</dbReference>
<proteinExistence type="predicted"/>
<organism evidence="1 2">
    <name type="scientific">Candidatus Nitrobium versatile</name>
    <dbReference type="NCBI Taxonomy" id="2884831"/>
    <lineage>
        <taxon>Bacteria</taxon>
        <taxon>Pseudomonadati</taxon>
        <taxon>Nitrospirota</taxon>
        <taxon>Nitrospiria</taxon>
        <taxon>Nitrospirales</taxon>
        <taxon>Nitrospiraceae</taxon>
        <taxon>Candidatus Nitrobium</taxon>
    </lineage>
</organism>
<dbReference type="EMBL" id="JAIOIV010000032">
    <property type="protein sequence ID" value="MBZ0155406.1"/>
    <property type="molecule type" value="Genomic_DNA"/>
</dbReference>
<protein>
    <submittedName>
        <fullName evidence="1">Pyridoxamine 5'-phosphate oxidase family protein</fullName>
    </submittedName>
</protein>
<name>A0A953JCS3_9BACT</name>
<dbReference type="AlphaFoldDB" id="A0A953JCS3"/>
<evidence type="ECO:0000313" key="2">
    <source>
        <dbReference type="Proteomes" id="UP000705867"/>
    </source>
</evidence>
<accession>A0A953JCS3</accession>
<reference evidence="1" key="1">
    <citation type="journal article" date="2021" name="bioRxiv">
        <title>Unraveling nitrogen, sulfur and carbon metabolic pathways and microbial community transcriptional responses to substrate deprivation and toxicity stresses in a bioreactor mimicking anoxic brackish coastal sediment conditions.</title>
        <authorList>
            <person name="Martins P.D."/>
            <person name="Echeveste M.J."/>
            <person name="Arshad A."/>
            <person name="Kurth J."/>
            <person name="Ouboter H."/>
            <person name="Jetten M.S.M."/>
            <person name="Welte C.U."/>
        </authorList>
    </citation>
    <scope>NUCLEOTIDE SEQUENCE</scope>
    <source>
        <strain evidence="1">MAG_39</strain>
    </source>
</reference>
<dbReference type="InterPro" id="IPR012349">
    <property type="entry name" value="Split_barrel_FMN-bd"/>
</dbReference>
<gene>
    <name evidence="1" type="ORF">K8I29_04220</name>
</gene>
<comment type="caution">
    <text evidence="1">The sequence shown here is derived from an EMBL/GenBank/DDBJ whole genome shotgun (WGS) entry which is preliminary data.</text>
</comment>
<dbReference type="Proteomes" id="UP000705867">
    <property type="component" value="Unassembled WGS sequence"/>
</dbReference>
<sequence length="159" mass="17842">MRLTDEMKDTLKIIGKGGVVVHLTTCSAEGKCNTVGERFISVVKDEYILIADMFAQKTKVNLQENPVAVITVAHPVKNRTWAFRGPMTCLIPGLPPDYEFHGLNAKEVLDEWSNWGEKEPPDEVPPDIRPPVCMQRGVIAMKVEECYSFKPDESGKRIL</sequence>
<evidence type="ECO:0000313" key="1">
    <source>
        <dbReference type="EMBL" id="MBZ0155406.1"/>
    </source>
</evidence>